<dbReference type="Pfam" id="PF16242">
    <property type="entry name" value="Pyrid_ox_like"/>
    <property type="match status" value="1"/>
</dbReference>
<dbReference type="Pfam" id="PF12674">
    <property type="entry name" value="Zn_ribbon_2"/>
    <property type="match status" value="1"/>
</dbReference>
<dbReference type="InterPro" id="IPR012349">
    <property type="entry name" value="Split_barrel_FMN-bd"/>
</dbReference>
<dbReference type="InterPro" id="IPR038725">
    <property type="entry name" value="YdaG_split_barrel_FMN-bd"/>
</dbReference>
<evidence type="ECO:0000259" key="1">
    <source>
        <dbReference type="Pfam" id="PF12674"/>
    </source>
</evidence>
<dbReference type="SUPFAM" id="SSF50475">
    <property type="entry name" value="FMN-binding split barrel"/>
    <property type="match status" value="1"/>
</dbReference>
<evidence type="ECO:0000313" key="4">
    <source>
        <dbReference type="Proteomes" id="UP000820977"/>
    </source>
</evidence>
<feature type="domain" description="General stress protein FMN-binding split barrel" evidence="2">
    <location>
        <begin position="98"/>
        <end position="218"/>
    </location>
</feature>
<gene>
    <name evidence="3" type="ORF">HPS54_12145</name>
</gene>
<dbReference type="RefSeq" id="WP_172345700.1">
    <property type="nucleotide sequence ID" value="NZ_CASYYZ010000030.1"/>
</dbReference>
<dbReference type="PANTHER" id="PTHR34818:SF1">
    <property type="entry name" value="PROTEIN BLI-3"/>
    <property type="match status" value="1"/>
</dbReference>
<evidence type="ECO:0000313" key="3">
    <source>
        <dbReference type="EMBL" id="NPE26248.1"/>
    </source>
</evidence>
<evidence type="ECO:0000259" key="2">
    <source>
        <dbReference type="Pfam" id="PF16242"/>
    </source>
</evidence>
<dbReference type="Proteomes" id="UP000820977">
    <property type="component" value="Unassembled WGS sequence"/>
</dbReference>
<name>A0ABX2B4P2_9BACT</name>
<dbReference type="PANTHER" id="PTHR34818">
    <property type="entry name" value="PROTEIN BLI-3"/>
    <property type="match status" value="1"/>
</dbReference>
<dbReference type="Gene3D" id="2.30.110.10">
    <property type="entry name" value="Electron Transport, Fmn-binding Protein, Chain A"/>
    <property type="match status" value="1"/>
</dbReference>
<sequence length="229" mass="26132">MEHKFCQSCGMPLIANNKGTNADGSCNEDYCMYCYKDGKFTQDFTMEQMIEFCAQFTDQMNEQTGWNLTPEQAKEQMRRFFPNLKRWKQKDERTIIEKAMALLTQCNEVTLASINADGFPRPIPMAKGHTVGCNEVWMATGADSVKVADFKTNPKAGLCYSYNGDSVALRGTVEIVTDDSIRKEMWQNWYINHFPGGPTDPNYVLLHFTGTDATLWINGEFVHQDIKEK</sequence>
<dbReference type="InterPro" id="IPR052917">
    <property type="entry name" value="Stress-Dev_Protein"/>
</dbReference>
<protein>
    <submittedName>
        <fullName evidence="3">Pyridoxamine 5'-phosphate oxidase family protein</fullName>
    </submittedName>
</protein>
<keyword evidence="4" id="KW-1185">Reference proteome</keyword>
<dbReference type="EMBL" id="JABKKJ010000038">
    <property type="protein sequence ID" value="NPE26248.1"/>
    <property type="molecule type" value="Genomic_DNA"/>
</dbReference>
<dbReference type="InterPro" id="IPR025868">
    <property type="entry name" value="Zn_ribbon_dom_put"/>
</dbReference>
<organism evidence="3 4">
    <name type="scientific">Xylanibacter caecicola</name>
    <dbReference type="NCBI Taxonomy" id="2736294"/>
    <lineage>
        <taxon>Bacteria</taxon>
        <taxon>Pseudomonadati</taxon>
        <taxon>Bacteroidota</taxon>
        <taxon>Bacteroidia</taxon>
        <taxon>Bacteroidales</taxon>
        <taxon>Prevotellaceae</taxon>
        <taxon>Xylanibacter</taxon>
    </lineage>
</organism>
<accession>A0ABX2B4P2</accession>
<comment type="caution">
    <text evidence="3">The sequence shown here is derived from an EMBL/GenBank/DDBJ whole genome shotgun (WGS) entry which is preliminary data.</text>
</comment>
<reference evidence="3 4" key="1">
    <citation type="submission" date="2020-05" db="EMBL/GenBank/DDBJ databases">
        <title>Distinct polysaccharide utilization as determinants for interspecies competition between intestinal Prevotella spp.</title>
        <authorList>
            <person name="Galvez E.J.C."/>
            <person name="Iljazovic A."/>
            <person name="Strowig T."/>
        </authorList>
    </citation>
    <scope>NUCLEOTIDE SEQUENCE [LARGE SCALE GENOMIC DNA]</scope>
    <source>
        <strain evidence="3 4">PCHR</strain>
    </source>
</reference>
<feature type="domain" description="Putative zinc ribbon" evidence="1">
    <location>
        <begin position="5"/>
        <end position="88"/>
    </location>
</feature>
<proteinExistence type="predicted"/>